<dbReference type="Proteomes" id="UP000831947">
    <property type="component" value="Chromosome"/>
</dbReference>
<comment type="similarity">
    <text evidence="1 6">Belongs to the NusB family.</text>
</comment>
<keyword evidence="4 6" id="KW-0805">Transcription regulation</keyword>
<keyword evidence="2 6" id="KW-0889">Transcription antitermination</keyword>
<dbReference type="NCBIfam" id="NF001223">
    <property type="entry name" value="PRK00202.1-1"/>
    <property type="match status" value="1"/>
</dbReference>
<feature type="domain" description="NusB/RsmB/TIM44" evidence="7">
    <location>
        <begin position="6"/>
        <end position="132"/>
    </location>
</feature>
<evidence type="ECO:0000256" key="3">
    <source>
        <dbReference type="ARBA" id="ARBA00022884"/>
    </source>
</evidence>
<dbReference type="PANTHER" id="PTHR11078:SF3">
    <property type="entry name" value="ANTITERMINATION NUSB DOMAIN-CONTAINING PROTEIN"/>
    <property type="match status" value="1"/>
</dbReference>
<dbReference type="Pfam" id="PF01029">
    <property type="entry name" value="NusB"/>
    <property type="match status" value="1"/>
</dbReference>
<dbReference type="SUPFAM" id="SSF48013">
    <property type="entry name" value="NusB-like"/>
    <property type="match status" value="1"/>
</dbReference>
<evidence type="ECO:0000313" key="8">
    <source>
        <dbReference type="EMBL" id="UQS83448.1"/>
    </source>
</evidence>
<dbReference type="InterPro" id="IPR011605">
    <property type="entry name" value="NusB_fam"/>
</dbReference>
<dbReference type="NCBIfam" id="TIGR01951">
    <property type="entry name" value="nusB"/>
    <property type="match status" value="1"/>
</dbReference>
<dbReference type="Gene3D" id="1.10.940.10">
    <property type="entry name" value="NusB-like"/>
    <property type="match status" value="1"/>
</dbReference>
<keyword evidence="9" id="KW-1185">Reference proteome</keyword>
<sequence>MTLNRHNVREVAFQALFILSSMPEMSSEEALRQVLDLYDEEQIPEYLQFLITGVKEQQANLDAQITPYLKKGWTLQRIGRAESVILRLGLFEIQNSSAVPNKVAINEALQLVDQYSDPSSKKFVNAILSHFVNEVIE</sequence>
<dbReference type="PANTHER" id="PTHR11078">
    <property type="entry name" value="N UTILIZATION SUBSTANCE PROTEIN B-RELATED"/>
    <property type="match status" value="1"/>
</dbReference>
<dbReference type="EMBL" id="CP093365">
    <property type="protein sequence ID" value="UQS83448.1"/>
    <property type="molecule type" value="Genomic_DNA"/>
</dbReference>
<dbReference type="InterPro" id="IPR006027">
    <property type="entry name" value="NusB_RsmB_TIM44"/>
</dbReference>
<comment type="function">
    <text evidence="6">Involved in transcription antitermination. Required for transcription of ribosomal RNA (rRNA) genes. Binds specifically to the boxA antiterminator sequence of the ribosomal RNA (rrn) operons.</text>
</comment>
<keyword evidence="3 6" id="KW-0694">RNA-binding</keyword>
<dbReference type="InterPro" id="IPR035926">
    <property type="entry name" value="NusB-like_sf"/>
</dbReference>
<evidence type="ECO:0000256" key="2">
    <source>
        <dbReference type="ARBA" id="ARBA00022814"/>
    </source>
</evidence>
<organism evidence="8 9">
    <name type="scientific">Bombilactobacillus thymidiniphilus</name>
    <dbReference type="NCBI Taxonomy" id="2923363"/>
    <lineage>
        <taxon>Bacteria</taxon>
        <taxon>Bacillati</taxon>
        <taxon>Bacillota</taxon>
        <taxon>Bacilli</taxon>
        <taxon>Lactobacillales</taxon>
        <taxon>Lactobacillaceae</taxon>
        <taxon>Bombilactobacillus</taxon>
    </lineage>
</organism>
<gene>
    <name evidence="6 8" type="primary">nusB</name>
    <name evidence="8" type="ORF">MOO47_06655</name>
</gene>
<proteinExistence type="inferred from homology"/>
<evidence type="ECO:0000256" key="5">
    <source>
        <dbReference type="ARBA" id="ARBA00023163"/>
    </source>
</evidence>
<name>A0ABY4PCG0_9LACO</name>
<evidence type="ECO:0000256" key="4">
    <source>
        <dbReference type="ARBA" id="ARBA00023015"/>
    </source>
</evidence>
<evidence type="ECO:0000313" key="9">
    <source>
        <dbReference type="Proteomes" id="UP000831947"/>
    </source>
</evidence>
<dbReference type="RefSeq" id="WP_249512674.1">
    <property type="nucleotide sequence ID" value="NZ_CP093365.1"/>
</dbReference>
<evidence type="ECO:0000256" key="1">
    <source>
        <dbReference type="ARBA" id="ARBA00005952"/>
    </source>
</evidence>
<protein>
    <recommendedName>
        <fullName evidence="6">Transcription antitermination protein NusB</fullName>
    </recommendedName>
    <alternativeName>
        <fullName evidence="6">Antitermination factor NusB</fullName>
    </alternativeName>
</protein>
<accession>A0ABY4PCG0</accession>
<reference evidence="8 9" key="1">
    <citation type="journal article" date="2022" name="Int. J. Syst. Evol. Microbiol.">
        <title>Apilactobacillus apisilvae sp. nov., Nicolia spurrieriana gen. nov. sp. nov., Bombilactobacillus folatiphilus sp. nov. and Bombilactobacillus thymidiniphilus sp. nov., four new lactic acid bacterial isolates from stingless bees Tetragonula carbonaria and Austroplebeia australis.</title>
        <authorList>
            <person name="Oliphant S.A."/>
            <person name="Watson-Haigh N.S."/>
            <person name="Sumby K.M."/>
            <person name="Gardner J."/>
            <person name="Groom S."/>
            <person name="Jiranek V."/>
        </authorList>
    </citation>
    <scope>NUCLEOTIDE SEQUENCE [LARGE SCALE GENOMIC DNA]</scope>
    <source>
        <strain evidence="8 9">SG4_A1</strain>
    </source>
</reference>
<evidence type="ECO:0000259" key="7">
    <source>
        <dbReference type="Pfam" id="PF01029"/>
    </source>
</evidence>
<evidence type="ECO:0000256" key="6">
    <source>
        <dbReference type="HAMAP-Rule" id="MF_00073"/>
    </source>
</evidence>
<keyword evidence="5 6" id="KW-0804">Transcription</keyword>
<dbReference type="HAMAP" id="MF_00073">
    <property type="entry name" value="NusB"/>
    <property type="match status" value="1"/>
</dbReference>